<feature type="repeat" description="Solcar" evidence="8">
    <location>
        <begin position="238"/>
        <end position="320"/>
    </location>
</feature>
<proteinExistence type="inferred from homology"/>
<comment type="similarity">
    <text evidence="2 9">Belongs to the mitochondrial carrier (TC 2.A.29) family.</text>
</comment>
<evidence type="ECO:0000256" key="10">
    <source>
        <dbReference type="SAM" id="MobiDB-lite"/>
    </source>
</evidence>
<evidence type="ECO:0000256" key="4">
    <source>
        <dbReference type="ARBA" id="ARBA00022692"/>
    </source>
</evidence>
<feature type="repeat" description="Solcar" evidence="8">
    <location>
        <begin position="32"/>
        <end position="119"/>
    </location>
</feature>
<keyword evidence="3 9" id="KW-0813">Transport</keyword>
<dbReference type="SUPFAM" id="SSF103506">
    <property type="entry name" value="Mitochondrial carrier"/>
    <property type="match status" value="1"/>
</dbReference>
<keyword evidence="6 11" id="KW-1133">Transmembrane helix</keyword>
<feature type="compositionally biased region" description="Low complexity" evidence="10">
    <location>
        <begin position="1"/>
        <end position="15"/>
    </location>
</feature>
<dbReference type="PRINTS" id="PR00926">
    <property type="entry name" value="MITOCARRIER"/>
</dbReference>
<sequence>MSSTSSTSDSPKSPLHLPPTPPPLKQSLSKSNTFLISLSSGTLSGSISSLVCAPLDIVKTRLQIAGTLPTIQEGVIGTLKNIVKKDGPRGLFRGLAPTLVTVPTFWGFYFPIYEEFKFFYSPYFGGPGMGDGAVCHVFSAVSAGMVADFVTNPMWVVRTRMQTETLHLLVNNENRRAMSMIETTKSLYSTHGPSVFWRGLTASFLGLSHVAIQFPVYEKMKVWLPTVLHPERGEEEPVDWLLASAASKVTACLLTYPHEVIRSRMMDTRKEGSVSLVRTTTDMINKEGWRSLYRGMHVSLVRVVPNCCLTFMSYEYIKRWSTELVLGRSHKP</sequence>
<dbReference type="InterPro" id="IPR023395">
    <property type="entry name" value="MCP_dom_sf"/>
</dbReference>
<feature type="transmembrane region" description="Helical" evidence="11">
    <location>
        <begin position="90"/>
        <end position="109"/>
    </location>
</feature>
<dbReference type="InterPro" id="IPR018108">
    <property type="entry name" value="MCP_transmembrane"/>
</dbReference>
<dbReference type="PROSITE" id="PS50920">
    <property type="entry name" value="SOLCAR"/>
    <property type="match status" value="3"/>
</dbReference>
<dbReference type="EMBL" id="BRXW01000033">
    <property type="protein sequence ID" value="GMI01288.1"/>
    <property type="molecule type" value="Genomic_DNA"/>
</dbReference>
<dbReference type="Pfam" id="PF00153">
    <property type="entry name" value="Mito_carr"/>
    <property type="match status" value="3"/>
</dbReference>
<evidence type="ECO:0000256" key="3">
    <source>
        <dbReference type="ARBA" id="ARBA00022448"/>
    </source>
</evidence>
<evidence type="ECO:0000313" key="13">
    <source>
        <dbReference type="Proteomes" id="UP001165122"/>
    </source>
</evidence>
<dbReference type="OrthoDB" id="10266426at2759"/>
<dbReference type="PANTHER" id="PTHR45683">
    <property type="entry name" value="MITOCHONDRIAL NICOTINAMIDE ADENINE DINUCLEOTIDE TRANSPORTER 1-RELATED-RELATED"/>
    <property type="match status" value="1"/>
</dbReference>
<keyword evidence="13" id="KW-1185">Reference proteome</keyword>
<evidence type="ECO:0000256" key="7">
    <source>
        <dbReference type="ARBA" id="ARBA00023136"/>
    </source>
</evidence>
<feature type="region of interest" description="Disordered" evidence="10">
    <location>
        <begin position="1"/>
        <end position="23"/>
    </location>
</feature>
<comment type="caution">
    <text evidence="12">The sequence shown here is derived from an EMBL/GenBank/DDBJ whole genome shotgun (WGS) entry which is preliminary data.</text>
</comment>
<evidence type="ECO:0000313" key="12">
    <source>
        <dbReference type="EMBL" id="GMI01288.1"/>
    </source>
</evidence>
<feature type="repeat" description="Solcar" evidence="8">
    <location>
        <begin position="131"/>
        <end position="223"/>
    </location>
</feature>
<comment type="subcellular location">
    <subcellularLocation>
        <location evidence="1">Membrane</location>
        <topology evidence="1">Multi-pass membrane protein</topology>
    </subcellularLocation>
</comment>
<keyword evidence="7 8" id="KW-0472">Membrane</keyword>
<organism evidence="12 13">
    <name type="scientific">Triparma laevis f. longispina</name>
    <dbReference type="NCBI Taxonomy" id="1714387"/>
    <lineage>
        <taxon>Eukaryota</taxon>
        <taxon>Sar</taxon>
        <taxon>Stramenopiles</taxon>
        <taxon>Ochrophyta</taxon>
        <taxon>Bolidophyceae</taxon>
        <taxon>Parmales</taxon>
        <taxon>Triparmaceae</taxon>
        <taxon>Triparma</taxon>
    </lineage>
</organism>
<dbReference type="Proteomes" id="UP001165122">
    <property type="component" value="Unassembled WGS sequence"/>
</dbReference>
<evidence type="ECO:0000256" key="5">
    <source>
        <dbReference type="ARBA" id="ARBA00022737"/>
    </source>
</evidence>
<gene>
    <name evidence="12" type="ORF">TrLO_g1112</name>
</gene>
<dbReference type="InterPro" id="IPR044712">
    <property type="entry name" value="SLC25A32-like"/>
</dbReference>
<dbReference type="GO" id="GO:0016020">
    <property type="term" value="C:membrane"/>
    <property type="evidence" value="ECO:0007669"/>
    <property type="project" value="UniProtKB-SubCell"/>
</dbReference>
<evidence type="ECO:0000256" key="9">
    <source>
        <dbReference type="RuleBase" id="RU000488"/>
    </source>
</evidence>
<keyword evidence="4 8" id="KW-0812">Transmembrane</keyword>
<name>A0A9W7C8N5_9STRA</name>
<evidence type="ECO:0008006" key="14">
    <source>
        <dbReference type="Google" id="ProtNLM"/>
    </source>
</evidence>
<evidence type="ECO:0000256" key="8">
    <source>
        <dbReference type="PROSITE-ProRule" id="PRU00282"/>
    </source>
</evidence>
<dbReference type="Gene3D" id="1.50.40.10">
    <property type="entry name" value="Mitochondrial carrier domain"/>
    <property type="match status" value="1"/>
</dbReference>
<protein>
    <recommendedName>
        <fullName evidence="14">Mitochondrial carrier protein</fullName>
    </recommendedName>
</protein>
<evidence type="ECO:0000256" key="1">
    <source>
        <dbReference type="ARBA" id="ARBA00004141"/>
    </source>
</evidence>
<dbReference type="AlphaFoldDB" id="A0A9W7C8N5"/>
<reference evidence="13" key="1">
    <citation type="journal article" date="2023" name="Commun. Biol.">
        <title>Genome analysis of Parmales, the sister group of diatoms, reveals the evolutionary specialization of diatoms from phago-mixotrophs to photoautotrophs.</title>
        <authorList>
            <person name="Ban H."/>
            <person name="Sato S."/>
            <person name="Yoshikawa S."/>
            <person name="Yamada K."/>
            <person name="Nakamura Y."/>
            <person name="Ichinomiya M."/>
            <person name="Sato N."/>
            <person name="Blanc-Mathieu R."/>
            <person name="Endo H."/>
            <person name="Kuwata A."/>
            <person name="Ogata H."/>
        </authorList>
    </citation>
    <scope>NUCLEOTIDE SEQUENCE [LARGE SCALE GENOMIC DNA]</scope>
    <source>
        <strain evidence="13">NIES 3700</strain>
    </source>
</reference>
<evidence type="ECO:0000256" key="11">
    <source>
        <dbReference type="SAM" id="Phobius"/>
    </source>
</evidence>
<keyword evidence="5" id="KW-0677">Repeat</keyword>
<evidence type="ECO:0000256" key="2">
    <source>
        <dbReference type="ARBA" id="ARBA00006375"/>
    </source>
</evidence>
<dbReference type="GO" id="GO:0015215">
    <property type="term" value="F:nucleotide transmembrane transporter activity"/>
    <property type="evidence" value="ECO:0007669"/>
    <property type="project" value="UniProtKB-ARBA"/>
</dbReference>
<accession>A0A9W7C8N5</accession>
<feature type="transmembrane region" description="Helical" evidence="11">
    <location>
        <begin position="129"/>
        <end position="151"/>
    </location>
</feature>
<evidence type="ECO:0000256" key="6">
    <source>
        <dbReference type="ARBA" id="ARBA00022989"/>
    </source>
</evidence>
<dbReference type="InterPro" id="IPR002067">
    <property type="entry name" value="MCP"/>
</dbReference>